<dbReference type="PANTHER" id="PTHR43507">
    <property type="entry name" value="NADH-UBIQUINONE OXIDOREDUCTASE CHAIN 4"/>
    <property type="match status" value="1"/>
</dbReference>
<feature type="transmembrane region" description="Helical" evidence="12">
    <location>
        <begin position="285"/>
        <end position="307"/>
    </location>
</feature>
<dbReference type="InterPro" id="IPR003918">
    <property type="entry name" value="NADH_UbQ_OxRdtase"/>
</dbReference>
<comment type="function">
    <text evidence="7">NDH-1 shuttles electrons from NADH, via FMN and iron-sulfur (Fe-S) centers, to quinones in the respiratory chain. Couples the redox reaction to proton translocation (for every two electrons transferred, four hydrogen ions are translocated across the cytoplasmic membrane), and thus conserves the redox energy in a proton gradient.</text>
</comment>
<evidence type="ECO:0000256" key="5">
    <source>
        <dbReference type="ARBA" id="ARBA00022989"/>
    </source>
</evidence>
<evidence type="ECO:0000256" key="10">
    <source>
        <dbReference type="ARBA" id="ARBA00032798"/>
    </source>
</evidence>
<protein>
    <recommendedName>
        <fullName evidence="3">NADH-quinone oxidoreductase subunit M</fullName>
    </recommendedName>
    <alternativeName>
        <fullName evidence="9">NADH dehydrogenase I subunit M</fullName>
    </alternativeName>
    <alternativeName>
        <fullName evidence="10">NDH-1 subunit M</fullName>
    </alternativeName>
</protein>
<evidence type="ECO:0000256" key="1">
    <source>
        <dbReference type="ARBA" id="ARBA00004127"/>
    </source>
</evidence>
<evidence type="ECO:0000256" key="11">
    <source>
        <dbReference type="RuleBase" id="RU000320"/>
    </source>
</evidence>
<dbReference type="GO" id="GO:0015990">
    <property type="term" value="P:electron transport coupled proton transport"/>
    <property type="evidence" value="ECO:0007669"/>
    <property type="project" value="TreeGrafter"/>
</dbReference>
<keyword evidence="4 11" id="KW-0812">Transmembrane</keyword>
<feature type="transmembrane region" description="Helical" evidence="12">
    <location>
        <begin position="336"/>
        <end position="358"/>
    </location>
</feature>
<gene>
    <name evidence="14" type="primary">nuoM</name>
    <name evidence="14" type="ORF">BUCIKOCA2762_114</name>
</gene>
<dbReference type="RefSeq" id="WP_154028407.1">
    <property type="nucleotide sequence ID" value="NZ_LR217707.1"/>
</dbReference>
<feature type="transmembrane region" description="Helical" evidence="12">
    <location>
        <begin position="27"/>
        <end position="48"/>
    </location>
</feature>
<evidence type="ECO:0000256" key="4">
    <source>
        <dbReference type="ARBA" id="ARBA00022692"/>
    </source>
</evidence>
<keyword evidence="14" id="KW-0560">Oxidoreductase</keyword>
<dbReference type="GO" id="GO:0012505">
    <property type="term" value="C:endomembrane system"/>
    <property type="evidence" value="ECO:0007669"/>
    <property type="project" value="UniProtKB-SubCell"/>
</dbReference>
<evidence type="ECO:0000256" key="8">
    <source>
        <dbReference type="ARBA" id="ARBA00025811"/>
    </source>
</evidence>
<dbReference type="InterPro" id="IPR010227">
    <property type="entry name" value="NADH_Q_OxRdtase_chainM/4"/>
</dbReference>
<dbReference type="GO" id="GO:0016020">
    <property type="term" value="C:membrane"/>
    <property type="evidence" value="ECO:0007669"/>
    <property type="project" value="UniProtKB-SubCell"/>
</dbReference>
<feature type="transmembrane region" description="Helical" evidence="12">
    <location>
        <begin position="259"/>
        <end position="279"/>
    </location>
</feature>
<evidence type="ECO:0000256" key="2">
    <source>
        <dbReference type="ARBA" id="ARBA00009025"/>
    </source>
</evidence>
<evidence type="ECO:0000313" key="15">
    <source>
        <dbReference type="Proteomes" id="UP000294380"/>
    </source>
</evidence>
<feature type="transmembrane region" description="Helical" evidence="12">
    <location>
        <begin position="218"/>
        <end position="238"/>
    </location>
</feature>
<organism evidence="14 15">
    <name type="scientific">Buchnera aphidicola</name>
    <name type="common">Cinara kochiana kochiana</name>
    <dbReference type="NCBI Taxonomy" id="2518976"/>
    <lineage>
        <taxon>Bacteria</taxon>
        <taxon>Pseudomonadati</taxon>
        <taxon>Pseudomonadota</taxon>
        <taxon>Gammaproteobacteria</taxon>
        <taxon>Enterobacterales</taxon>
        <taxon>Erwiniaceae</taxon>
        <taxon>Buchnera</taxon>
    </lineage>
</organism>
<evidence type="ECO:0000256" key="12">
    <source>
        <dbReference type="SAM" id="Phobius"/>
    </source>
</evidence>
<feature type="transmembrane region" description="Helical" evidence="12">
    <location>
        <begin position="459"/>
        <end position="478"/>
    </location>
</feature>
<dbReference type="OrthoDB" id="9768329at2"/>
<dbReference type="GO" id="GO:0048039">
    <property type="term" value="F:ubiquinone binding"/>
    <property type="evidence" value="ECO:0007669"/>
    <property type="project" value="TreeGrafter"/>
</dbReference>
<dbReference type="Proteomes" id="UP000294380">
    <property type="component" value="Chromosome"/>
</dbReference>
<evidence type="ECO:0000256" key="7">
    <source>
        <dbReference type="ARBA" id="ARBA00025189"/>
    </source>
</evidence>
<evidence type="ECO:0000256" key="6">
    <source>
        <dbReference type="ARBA" id="ARBA00023136"/>
    </source>
</evidence>
<feature type="transmembrane region" description="Helical" evidence="12">
    <location>
        <begin position="176"/>
        <end position="198"/>
    </location>
</feature>
<reference evidence="14 15" key="1">
    <citation type="submission" date="2019-02" db="EMBL/GenBank/DDBJ databases">
        <authorList>
            <person name="Manzano-Marin A."/>
            <person name="Manzano-Marin A."/>
        </authorList>
    </citation>
    <scope>NUCLEOTIDE SEQUENCE [LARGE SCALE GENOMIC DNA]</scope>
    <source>
        <strain evidence="14 15">BuCikochiana</strain>
    </source>
</reference>
<dbReference type="EMBL" id="LR217707">
    <property type="protein sequence ID" value="VFP81033.1"/>
    <property type="molecule type" value="Genomic_DNA"/>
</dbReference>
<comment type="subunit">
    <text evidence="8">Composed of 13 different subunits. Subunits NuoA, H, J, K, L, M, N constitute the membrane sector of the complex.</text>
</comment>
<evidence type="ECO:0000259" key="13">
    <source>
        <dbReference type="Pfam" id="PF00361"/>
    </source>
</evidence>
<dbReference type="NCBIfam" id="TIGR01972">
    <property type="entry name" value="NDH_I_M"/>
    <property type="match status" value="1"/>
</dbReference>
<feature type="transmembrane region" description="Helical" evidence="12">
    <location>
        <begin position="87"/>
        <end position="106"/>
    </location>
</feature>
<feature type="transmembrane region" description="Helical" evidence="12">
    <location>
        <begin position="113"/>
        <end position="131"/>
    </location>
</feature>
<evidence type="ECO:0000256" key="3">
    <source>
        <dbReference type="ARBA" id="ARBA00019906"/>
    </source>
</evidence>
<comment type="similarity">
    <text evidence="2">Belongs to the complex I subunit 4 family.</text>
</comment>
<feature type="transmembrane region" description="Helical" evidence="12">
    <location>
        <begin position="314"/>
        <end position="330"/>
    </location>
</feature>
<dbReference type="Pfam" id="PF00361">
    <property type="entry name" value="Proton_antipo_M"/>
    <property type="match status" value="1"/>
</dbReference>
<dbReference type="GO" id="GO:0042773">
    <property type="term" value="P:ATP synthesis coupled electron transport"/>
    <property type="evidence" value="ECO:0007669"/>
    <property type="project" value="InterPro"/>
</dbReference>
<feature type="transmembrane region" description="Helical" evidence="12">
    <location>
        <begin position="137"/>
        <end position="156"/>
    </location>
</feature>
<comment type="subcellular location">
    <subcellularLocation>
        <location evidence="1">Endomembrane system</location>
        <topology evidence="1">Multi-pass membrane protein</topology>
    </subcellularLocation>
    <subcellularLocation>
        <location evidence="11">Membrane</location>
        <topology evidence="11">Multi-pass membrane protein</topology>
    </subcellularLocation>
</comment>
<accession>A0A451D5H0</accession>
<sequence length="489" mass="56698">MILLIFILAPLLGAILSVLMGFLDKRIPRYIAAFSMASCLLVALFIYFTSNGIFKENIAIHTLFITFHKIWFSEYGISIYLGLDNLSLLMILLTSLIGLCSVYCEWYKLNNKIGIFYGFLLCIISGMFGIFLSFDMFLFFLFWELILIPMYFLIIFWNKNSKNCYDIIYVARKFFIYSQISGFLLLFFILNIACVYYSNFGIWTFNYFALKNVKMSIYTEFFLMFSLLLSFIIKIPLFPFHGWLPDMQEHISPSGSVDLIGILLKPAVYGLLRFYLVFFSRTSHILSLFLMFIGLFSMFYGSIMAFSQKNIKRLLAYSTISSMGIIFAAIHSNSIVAYQGVLLYLVSSVVSTAALLILNGKIFIHINTQNIYCMNGLWSYMNFIPSFFLFFSLAMLNIPMTGNFSGEFMMLFGIFMQYPILGCFFIFGLFLSSIYFLIMIQRVCYSSNQLSIIKNELNFFDFIILFVFVFCLCFLGLYPKFILKFLSDI</sequence>
<keyword evidence="5 12" id="KW-1133">Transmembrane helix</keyword>
<evidence type="ECO:0000313" key="14">
    <source>
        <dbReference type="EMBL" id="VFP81033.1"/>
    </source>
</evidence>
<name>A0A451D5H0_9GAMM</name>
<feature type="transmembrane region" description="Helical" evidence="12">
    <location>
        <begin position="379"/>
        <end position="398"/>
    </location>
</feature>
<dbReference type="InterPro" id="IPR001750">
    <property type="entry name" value="ND/Mrp_TM"/>
</dbReference>
<dbReference type="AlphaFoldDB" id="A0A451D5H0"/>
<proteinExistence type="inferred from homology"/>
<evidence type="ECO:0000256" key="9">
    <source>
        <dbReference type="ARBA" id="ARBA00031584"/>
    </source>
</evidence>
<feature type="transmembrane region" description="Helical" evidence="12">
    <location>
        <begin position="418"/>
        <end position="438"/>
    </location>
</feature>
<feature type="domain" description="NADH:quinone oxidoreductase/Mrp antiporter transmembrane" evidence="13">
    <location>
        <begin position="134"/>
        <end position="431"/>
    </location>
</feature>
<dbReference type="PANTHER" id="PTHR43507:SF1">
    <property type="entry name" value="NADH-UBIQUINONE OXIDOREDUCTASE CHAIN 4"/>
    <property type="match status" value="1"/>
</dbReference>
<dbReference type="GO" id="GO:0003954">
    <property type="term" value="F:NADH dehydrogenase activity"/>
    <property type="evidence" value="ECO:0007669"/>
    <property type="project" value="TreeGrafter"/>
</dbReference>
<keyword evidence="6 12" id="KW-0472">Membrane</keyword>
<dbReference type="PRINTS" id="PR01437">
    <property type="entry name" value="NUOXDRDTASE4"/>
</dbReference>
<dbReference type="GO" id="GO:0008137">
    <property type="term" value="F:NADH dehydrogenase (ubiquinone) activity"/>
    <property type="evidence" value="ECO:0007669"/>
    <property type="project" value="InterPro"/>
</dbReference>